<dbReference type="PANTHER" id="PTHR18952">
    <property type="entry name" value="CARBONIC ANHYDRASE"/>
    <property type="match status" value="1"/>
</dbReference>
<evidence type="ECO:0000313" key="3">
    <source>
        <dbReference type="Proteomes" id="UP000829291"/>
    </source>
</evidence>
<dbReference type="InterPro" id="IPR023561">
    <property type="entry name" value="Carbonic_anhydrase_a-class"/>
</dbReference>
<dbReference type="GO" id="GO:0004089">
    <property type="term" value="F:carbonate dehydratase activity"/>
    <property type="evidence" value="ECO:0007669"/>
    <property type="project" value="InterPro"/>
</dbReference>
<reference evidence="4" key="1">
    <citation type="submission" date="2025-08" db="UniProtKB">
        <authorList>
            <consortium name="RefSeq"/>
        </authorList>
    </citation>
    <scope>IDENTIFICATION</scope>
    <source>
        <tissue evidence="4">Thorax and Abdomen</tissue>
    </source>
</reference>
<dbReference type="OrthoDB" id="429145at2759"/>
<name>A0A6J0CCK1_NEOLC</name>
<dbReference type="PROSITE" id="PS51144">
    <property type="entry name" value="ALPHA_CA_2"/>
    <property type="match status" value="1"/>
</dbReference>
<proteinExistence type="inferred from homology"/>
<sequence>MPGNQTRALRRRSMRRQASLRNIVSTECCKLSCRAGLRSSKAIKNGATQLKNDGTICTHIKGPTGQSPVDLAPTEVVRNEEFPPLKMTGHWTPLGSAFMYNTGNTAEIRMSLDRPPAILSGGPLKDEYEFAQLHFHWGASNCHGAEHSLNGKLFSMEAHAVHFNKRYETFENCLDKRDGVVVVGYFLQVVGDDRTEDHPQFAKVTDHLHHVVEPNTKAELPHDALAWMKQGRCLCSGYYTYHGSLTTPPYNECVTWILFPDPIRITKRQAELFRNMKSHSGGCITANFRPVQGLNGREIFFGS</sequence>
<dbReference type="InterPro" id="IPR036398">
    <property type="entry name" value="CA_dom_sf"/>
</dbReference>
<evidence type="ECO:0000256" key="1">
    <source>
        <dbReference type="ARBA" id="ARBA00010718"/>
    </source>
</evidence>
<comment type="similarity">
    <text evidence="1">Belongs to the alpha-carbonic anhydrase family.</text>
</comment>
<evidence type="ECO:0000313" key="4">
    <source>
        <dbReference type="RefSeq" id="XP_015524307.1"/>
    </source>
</evidence>
<dbReference type="RefSeq" id="XP_015524307.1">
    <property type="nucleotide sequence ID" value="XM_015668821.2"/>
</dbReference>
<keyword evidence="3" id="KW-1185">Reference proteome</keyword>
<organism evidence="4">
    <name type="scientific">Neodiprion lecontei</name>
    <name type="common">Redheaded pine sawfly</name>
    <dbReference type="NCBI Taxonomy" id="441921"/>
    <lineage>
        <taxon>Eukaryota</taxon>
        <taxon>Metazoa</taxon>
        <taxon>Ecdysozoa</taxon>
        <taxon>Arthropoda</taxon>
        <taxon>Hexapoda</taxon>
        <taxon>Insecta</taxon>
        <taxon>Pterygota</taxon>
        <taxon>Neoptera</taxon>
        <taxon>Endopterygota</taxon>
        <taxon>Hymenoptera</taxon>
        <taxon>Tenthredinoidea</taxon>
        <taxon>Diprionidae</taxon>
        <taxon>Diprioninae</taxon>
        <taxon>Neodiprion</taxon>
    </lineage>
</organism>
<dbReference type="Pfam" id="PF00194">
    <property type="entry name" value="Carb_anhydrase"/>
    <property type="match status" value="1"/>
</dbReference>
<gene>
    <name evidence="4" type="primary">LOC107227621</name>
</gene>
<protein>
    <submittedName>
        <fullName evidence="4">Carbonic anhydrase 1</fullName>
    </submittedName>
</protein>
<dbReference type="GO" id="GO:0005737">
    <property type="term" value="C:cytoplasm"/>
    <property type="evidence" value="ECO:0007669"/>
    <property type="project" value="TreeGrafter"/>
</dbReference>
<dbReference type="GO" id="GO:0008270">
    <property type="term" value="F:zinc ion binding"/>
    <property type="evidence" value="ECO:0007669"/>
    <property type="project" value="InterPro"/>
</dbReference>
<evidence type="ECO:0000259" key="2">
    <source>
        <dbReference type="PROSITE" id="PS51144"/>
    </source>
</evidence>
<dbReference type="InterPro" id="IPR001148">
    <property type="entry name" value="CA_dom"/>
</dbReference>
<dbReference type="FunCoup" id="A0A6J0CCK1">
    <property type="interactions" value="123"/>
</dbReference>
<dbReference type="GeneID" id="107227621"/>
<dbReference type="Proteomes" id="UP000829291">
    <property type="component" value="Chromosome 1"/>
</dbReference>
<dbReference type="SMART" id="SM01057">
    <property type="entry name" value="Carb_anhydrase"/>
    <property type="match status" value="1"/>
</dbReference>
<feature type="domain" description="Alpha-carbonic anhydrase" evidence="2">
    <location>
        <begin position="35"/>
        <end position="303"/>
    </location>
</feature>
<dbReference type="PANTHER" id="PTHR18952:SF114">
    <property type="entry name" value="CARBONIC ANHYDRASE 3, ISOFORM A"/>
    <property type="match status" value="1"/>
</dbReference>
<dbReference type="Gene3D" id="3.10.200.10">
    <property type="entry name" value="Alpha carbonic anhydrase"/>
    <property type="match status" value="1"/>
</dbReference>
<dbReference type="SUPFAM" id="SSF51069">
    <property type="entry name" value="Carbonic anhydrase"/>
    <property type="match status" value="1"/>
</dbReference>
<dbReference type="InParanoid" id="A0A6J0CCK1"/>
<dbReference type="KEGG" id="nlo:107227621"/>
<dbReference type="AlphaFoldDB" id="A0A6J0CCK1"/>
<accession>A0A6J0CCK1</accession>
<dbReference type="CDD" id="cd00326">
    <property type="entry name" value="alpha_CA"/>
    <property type="match status" value="1"/>
</dbReference>